<evidence type="ECO:0000313" key="2">
    <source>
        <dbReference type="Proteomes" id="UP000494165"/>
    </source>
</evidence>
<comment type="caution">
    <text evidence="1">The sequence shown here is derived from an EMBL/GenBank/DDBJ whole genome shotgun (WGS) entry which is preliminary data.</text>
</comment>
<protein>
    <submittedName>
        <fullName evidence="1">Uncharacterized protein</fullName>
    </submittedName>
</protein>
<keyword evidence="2" id="KW-1185">Reference proteome</keyword>
<organism evidence="1 2">
    <name type="scientific">Cloeon dipterum</name>
    <dbReference type="NCBI Taxonomy" id="197152"/>
    <lineage>
        <taxon>Eukaryota</taxon>
        <taxon>Metazoa</taxon>
        <taxon>Ecdysozoa</taxon>
        <taxon>Arthropoda</taxon>
        <taxon>Hexapoda</taxon>
        <taxon>Insecta</taxon>
        <taxon>Pterygota</taxon>
        <taxon>Palaeoptera</taxon>
        <taxon>Ephemeroptera</taxon>
        <taxon>Pisciforma</taxon>
        <taxon>Baetidae</taxon>
        <taxon>Cloeon</taxon>
    </lineage>
</organism>
<proteinExistence type="predicted"/>
<sequence length="67" mass="7632">MPAPSTPVRRSKRLIRWLALGWTFVWTVCTARNAPRNWRSQRFVANGVSDQLSVKPFSVSTALKMSL</sequence>
<evidence type="ECO:0000313" key="1">
    <source>
        <dbReference type="EMBL" id="CAB3384214.1"/>
    </source>
</evidence>
<dbReference type="Proteomes" id="UP000494165">
    <property type="component" value="Unassembled WGS sequence"/>
</dbReference>
<dbReference type="AlphaFoldDB" id="A0A8S1DW09"/>
<reference evidence="1 2" key="1">
    <citation type="submission" date="2020-04" db="EMBL/GenBank/DDBJ databases">
        <authorList>
            <person name="Alioto T."/>
            <person name="Alioto T."/>
            <person name="Gomez Garrido J."/>
        </authorList>
    </citation>
    <scope>NUCLEOTIDE SEQUENCE [LARGE SCALE GENOMIC DNA]</scope>
</reference>
<dbReference type="EMBL" id="CADEPI010000343">
    <property type="protein sequence ID" value="CAB3384214.1"/>
    <property type="molecule type" value="Genomic_DNA"/>
</dbReference>
<accession>A0A8S1DW09</accession>
<gene>
    <name evidence="1" type="ORF">CLODIP_2_CD03175</name>
</gene>
<name>A0A8S1DW09_9INSE</name>